<dbReference type="PANTHER" id="PTHR14009">
    <property type="entry name" value="LEUCINE ZIPPER-EF-HAND CONTAINING TRANSMEMBRANE PROTEIN"/>
    <property type="match status" value="1"/>
</dbReference>
<dbReference type="InterPro" id="IPR044202">
    <property type="entry name" value="LETM1/MDM38-like"/>
</dbReference>
<dbReference type="GO" id="GO:0005743">
    <property type="term" value="C:mitochondrial inner membrane"/>
    <property type="evidence" value="ECO:0007669"/>
    <property type="project" value="InterPro"/>
</dbReference>
<organism evidence="1">
    <name type="scientific">Triticum urartu</name>
    <name type="common">Red wild einkorn</name>
    <name type="synonym">Crithodium urartu</name>
    <dbReference type="NCBI Taxonomy" id="4572"/>
    <lineage>
        <taxon>Eukaryota</taxon>
        <taxon>Viridiplantae</taxon>
        <taxon>Streptophyta</taxon>
        <taxon>Embryophyta</taxon>
        <taxon>Tracheophyta</taxon>
        <taxon>Spermatophyta</taxon>
        <taxon>Magnoliopsida</taxon>
        <taxon>Liliopsida</taxon>
        <taxon>Poales</taxon>
        <taxon>Poaceae</taxon>
        <taxon>BOP clade</taxon>
        <taxon>Pooideae</taxon>
        <taxon>Triticodae</taxon>
        <taxon>Triticeae</taxon>
        <taxon>Triticinae</taxon>
        <taxon>Triticum</taxon>
    </lineage>
</organism>
<evidence type="ECO:0000313" key="1">
    <source>
        <dbReference type="EMBL" id="EMS57191.1"/>
    </source>
</evidence>
<gene>
    <name evidence="1" type="ORF">TRIUR3_14798</name>
</gene>
<dbReference type="eggNOG" id="KOG1043">
    <property type="taxonomic scope" value="Eukaryota"/>
</dbReference>
<dbReference type="GO" id="GO:0030003">
    <property type="term" value="P:intracellular monoatomic cation homeostasis"/>
    <property type="evidence" value="ECO:0007669"/>
    <property type="project" value="TreeGrafter"/>
</dbReference>
<dbReference type="AlphaFoldDB" id="M7ZC11"/>
<reference evidence="1" key="1">
    <citation type="journal article" date="2013" name="Nature">
        <title>Draft genome of the wheat A-genome progenitor Triticum urartu.</title>
        <authorList>
            <person name="Ling H.Q."/>
            <person name="Zhao S."/>
            <person name="Liu D."/>
            <person name="Wang J."/>
            <person name="Sun H."/>
            <person name="Zhang C."/>
            <person name="Fan H."/>
            <person name="Li D."/>
            <person name="Dong L."/>
            <person name="Tao Y."/>
            <person name="Gao C."/>
            <person name="Wu H."/>
            <person name="Li Y."/>
            <person name="Cui Y."/>
            <person name="Guo X."/>
            <person name="Zheng S."/>
            <person name="Wang B."/>
            <person name="Yu K."/>
            <person name="Liang Q."/>
            <person name="Yang W."/>
            <person name="Lou X."/>
            <person name="Chen J."/>
            <person name="Feng M."/>
            <person name="Jian J."/>
            <person name="Zhang X."/>
            <person name="Luo G."/>
            <person name="Jiang Y."/>
            <person name="Liu J."/>
            <person name="Wang Z."/>
            <person name="Sha Y."/>
            <person name="Zhang B."/>
            <person name="Wu H."/>
            <person name="Tang D."/>
            <person name="Shen Q."/>
            <person name="Xue P."/>
            <person name="Zou S."/>
            <person name="Wang X."/>
            <person name="Liu X."/>
            <person name="Wang F."/>
            <person name="Yang Y."/>
            <person name="An X."/>
            <person name="Dong Z."/>
            <person name="Zhang K."/>
            <person name="Zhang X."/>
            <person name="Luo M.C."/>
            <person name="Dvorak J."/>
            <person name="Tong Y."/>
            <person name="Wang J."/>
            <person name="Yang H."/>
            <person name="Li Z."/>
            <person name="Wang D."/>
            <person name="Zhang A."/>
            <person name="Wang J."/>
        </authorList>
    </citation>
    <scope>NUCLEOTIDE SEQUENCE</scope>
</reference>
<dbReference type="EMBL" id="KD149280">
    <property type="protein sequence ID" value="EMS57191.1"/>
    <property type="molecule type" value="Genomic_DNA"/>
</dbReference>
<protein>
    <submittedName>
        <fullName evidence="1">Uncharacterized protein</fullName>
    </submittedName>
</protein>
<accession>M7ZC11</accession>
<dbReference type="STRING" id="4572.M7ZC11"/>
<proteinExistence type="predicted"/>
<sequence>MTVDGRKGPKPATFSQWYMVVRICNGTTKLQDWLDLSLNPAVVPSSLLILSRAFTLAGRTKPVDAVVATASSLPDEVVDTIGTVLPSEDSVSERRRKLKFLEMQEELIKCNHNTWHKYETYTGRGEKKKEKEEKAKQKKEEKAILTEQEAAEEDLALKEMIGPTAREEEEMIEAKQHDQQQLCNVSRALAVLASASYVADSLVIVPLLLTLQSVSKERQEFPSLVNKEKKLYNSMLEREDTEGAEEAKKAYMAATEESDDLTEVASEEKVLSALIDKLEILQQQQQQQSL</sequence>
<dbReference type="PANTHER" id="PTHR14009:SF39">
    <property type="entry name" value="MITOCHONDRIAL PROTON_CALCIUM EXCHANGER PROTEIN"/>
    <property type="match status" value="1"/>
</dbReference>
<name>M7ZC11_TRIUA</name>